<proteinExistence type="inferred from homology"/>
<dbReference type="GO" id="GO:0006817">
    <property type="term" value="P:phosphate ion transport"/>
    <property type="evidence" value="ECO:0007669"/>
    <property type="project" value="UniProtKB-KW"/>
</dbReference>
<dbReference type="GO" id="GO:0045936">
    <property type="term" value="P:negative regulation of phosphate metabolic process"/>
    <property type="evidence" value="ECO:0007669"/>
    <property type="project" value="InterPro"/>
</dbReference>
<dbReference type="InterPro" id="IPR026022">
    <property type="entry name" value="PhoU_dom"/>
</dbReference>
<name>A0A9W6B2A6_9LACO</name>
<evidence type="ECO:0000256" key="3">
    <source>
        <dbReference type="ARBA" id="ARBA00011738"/>
    </source>
</evidence>
<dbReference type="FunFam" id="1.20.58.220:FF:000004">
    <property type="entry name" value="Phosphate-specific transport system accessory protein PhoU"/>
    <property type="match status" value="1"/>
</dbReference>
<reference evidence="9" key="1">
    <citation type="submission" date="2022-07" db="EMBL/GenBank/DDBJ databases">
        <authorList>
            <person name="Kouya T."/>
            <person name="Ishiyama Y."/>
        </authorList>
    </citation>
    <scope>NUCLEOTIDE SEQUENCE</scope>
    <source>
        <strain evidence="9">WR16-4</strain>
    </source>
</reference>
<comment type="subunit">
    <text evidence="3 7">Homodimer.</text>
</comment>
<evidence type="ECO:0000256" key="1">
    <source>
        <dbReference type="ARBA" id="ARBA00004496"/>
    </source>
</evidence>
<accession>A0A9W6B2A6</accession>
<keyword evidence="4 7" id="KW-0813">Transport</keyword>
<dbReference type="GO" id="GO:0005737">
    <property type="term" value="C:cytoplasm"/>
    <property type="evidence" value="ECO:0007669"/>
    <property type="project" value="UniProtKB-SubCell"/>
</dbReference>
<evidence type="ECO:0000256" key="7">
    <source>
        <dbReference type="PIRNR" id="PIRNR003107"/>
    </source>
</evidence>
<protein>
    <recommendedName>
        <fullName evidence="7">Phosphate-specific transport system accessory protein PhoU</fullName>
    </recommendedName>
</protein>
<evidence type="ECO:0000256" key="4">
    <source>
        <dbReference type="ARBA" id="ARBA00022448"/>
    </source>
</evidence>
<comment type="similarity">
    <text evidence="2 7">Belongs to the PhoU family.</text>
</comment>
<dbReference type="RefSeq" id="WP_286137098.1">
    <property type="nucleotide sequence ID" value="NZ_BRPL01000004.1"/>
</dbReference>
<evidence type="ECO:0000256" key="5">
    <source>
        <dbReference type="ARBA" id="ARBA00022490"/>
    </source>
</evidence>
<dbReference type="SUPFAM" id="SSF109755">
    <property type="entry name" value="PhoU-like"/>
    <property type="match status" value="1"/>
</dbReference>
<dbReference type="PANTHER" id="PTHR42930:SF3">
    <property type="entry name" value="PHOSPHATE-SPECIFIC TRANSPORT SYSTEM ACCESSORY PROTEIN PHOU"/>
    <property type="match status" value="1"/>
</dbReference>
<evidence type="ECO:0000256" key="6">
    <source>
        <dbReference type="ARBA" id="ARBA00022592"/>
    </source>
</evidence>
<comment type="subcellular location">
    <subcellularLocation>
        <location evidence="1 7">Cytoplasm</location>
    </subcellularLocation>
</comment>
<gene>
    <name evidence="9" type="primary">phoU</name>
    <name evidence="9" type="ORF">WR164_15410</name>
</gene>
<comment type="caution">
    <text evidence="9">The sequence shown here is derived from an EMBL/GenBank/DDBJ whole genome shotgun (WGS) entry which is preliminary data.</text>
</comment>
<feature type="domain" description="PhoU" evidence="8">
    <location>
        <begin position="18"/>
        <end position="103"/>
    </location>
</feature>
<dbReference type="Pfam" id="PF01895">
    <property type="entry name" value="PhoU"/>
    <property type="match status" value="2"/>
</dbReference>
<dbReference type="Proteomes" id="UP001144204">
    <property type="component" value="Unassembled WGS sequence"/>
</dbReference>
<dbReference type="Gene3D" id="1.20.58.220">
    <property type="entry name" value="Phosphate transport system protein phou homolog 2, domain 2"/>
    <property type="match status" value="1"/>
</dbReference>
<keyword evidence="6 7" id="KW-0592">Phosphate transport</keyword>
<dbReference type="NCBIfam" id="TIGR02135">
    <property type="entry name" value="phoU_full"/>
    <property type="match status" value="1"/>
</dbReference>
<organism evidence="9 10">
    <name type="scientific">Philodulcilactobacillus myokoensis</name>
    <dbReference type="NCBI Taxonomy" id="2929573"/>
    <lineage>
        <taxon>Bacteria</taxon>
        <taxon>Bacillati</taxon>
        <taxon>Bacillota</taxon>
        <taxon>Bacilli</taxon>
        <taxon>Lactobacillales</taxon>
        <taxon>Lactobacillaceae</taxon>
        <taxon>Philodulcilactobacillus</taxon>
    </lineage>
</organism>
<dbReference type="GO" id="GO:0030643">
    <property type="term" value="P:intracellular phosphate ion homeostasis"/>
    <property type="evidence" value="ECO:0007669"/>
    <property type="project" value="InterPro"/>
</dbReference>
<evidence type="ECO:0000313" key="9">
    <source>
        <dbReference type="EMBL" id="GLB47562.1"/>
    </source>
</evidence>
<feature type="domain" description="PhoU" evidence="8">
    <location>
        <begin position="122"/>
        <end position="203"/>
    </location>
</feature>
<dbReference type="AlphaFoldDB" id="A0A9W6B2A6"/>
<comment type="function">
    <text evidence="7">Plays a role in the regulation of phosphate uptake.</text>
</comment>
<keyword evidence="5 7" id="KW-0963">Cytoplasm</keyword>
<dbReference type="InterPro" id="IPR038078">
    <property type="entry name" value="PhoU-like_sf"/>
</dbReference>
<evidence type="ECO:0000256" key="2">
    <source>
        <dbReference type="ARBA" id="ARBA00008107"/>
    </source>
</evidence>
<dbReference type="PANTHER" id="PTHR42930">
    <property type="entry name" value="PHOSPHATE-SPECIFIC TRANSPORT SYSTEM ACCESSORY PROTEIN PHOU"/>
    <property type="match status" value="1"/>
</dbReference>
<evidence type="ECO:0000259" key="8">
    <source>
        <dbReference type="Pfam" id="PF01895"/>
    </source>
</evidence>
<dbReference type="PIRSF" id="PIRSF003107">
    <property type="entry name" value="PhoU"/>
    <property type="match status" value="1"/>
</dbReference>
<dbReference type="InterPro" id="IPR028366">
    <property type="entry name" value="PhoU"/>
</dbReference>
<dbReference type="EMBL" id="BRPL01000004">
    <property type="protein sequence ID" value="GLB47562.1"/>
    <property type="molecule type" value="Genomic_DNA"/>
</dbReference>
<evidence type="ECO:0000313" key="10">
    <source>
        <dbReference type="Proteomes" id="UP001144204"/>
    </source>
</evidence>
<sequence length="247" mass="27922">MHDSFLEALNHLQGSFMSMGINVSEQIYQAIESFKNKDDKLAEQVIKHDENINSDEINLEKEALNLIALQQPVANDFRSIISFLKASSDLERIGDHAATISKETIRMKKDNIGEFKDVNKIISKMEVKLRSMLEATLDAFLRGDESSARLTAQDDILIDKQFVIARNIVTNEIKQNTKQIPLVGSYLYTIRLLERIGDHIVNLDEQVVYSHSGKIIELNPGKLKPDLIRKELQAESGSGKSKSKQNK</sequence>
<keyword evidence="10" id="KW-1185">Reference proteome</keyword>
<reference evidence="9" key="2">
    <citation type="journal article" date="2023" name="PLoS ONE">
        <title>Philodulcilactobacillus myokoensis gen. nov., sp. nov., a fructophilic, acidophilic, and agar-phobic lactic acid bacterium isolated from fermented vegetable extracts.</title>
        <authorList>
            <person name="Kouya T."/>
            <person name="Ishiyama Y."/>
            <person name="Ohashi S."/>
            <person name="Kumakubo R."/>
            <person name="Yamazaki T."/>
            <person name="Otaki T."/>
        </authorList>
    </citation>
    <scope>NUCLEOTIDE SEQUENCE</scope>
    <source>
        <strain evidence="9">WR16-4</strain>
    </source>
</reference>